<reference evidence="4" key="1">
    <citation type="submission" date="2025-08" db="UniProtKB">
        <authorList>
            <consortium name="RefSeq"/>
        </authorList>
    </citation>
    <scope>IDENTIFICATION</scope>
    <source>
        <strain evidence="4">Mau12</strain>
        <tissue evidence="4">Whole Body</tissue>
    </source>
</reference>
<organism evidence="3 4">
    <name type="scientific">Drosophila mauritiana</name>
    <name type="common">Fruit fly</name>
    <dbReference type="NCBI Taxonomy" id="7226"/>
    <lineage>
        <taxon>Eukaryota</taxon>
        <taxon>Metazoa</taxon>
        <taxon>Ecdysozoa</taxon>
        <taxon>Arthropoda</taxon>
        <taxon>Hexapoda</taxon>
        <taxon>Insecta</taxon>
        <taxon>Pterygota</taxon>
        <taxon>Neoptera</taxon>
        <taxon>Endopterygota</taxon>
        <taxon>Diptera</taxon>
        <taxon>Brachycera</taxon>
        <taxon>Muscomorpha</taxon>
        <taxon>Ephydroidea</taxon>
        <taxon>Drosophilidae</taxon>
        <taxon>Drosophila</taxon>
        <taxon>Sophophora</taxon>
    </lineage>
</organism>
<dbReference type="Pfam" id="PF00595">
    <property type="entry name" value="PDZ"/>
    <property type="match status" value="1"/>
</dbReference>
<dbReference type="Proteomes" id="UP000515162">
    <property type="component" value="Chromosome 4"/>
</dbReference>
<proteinExistence type="predicted"/>
<dbReference type="SMART" id="SM00228">
    <property type="entry name" value="PDZ"/>
    <property type="match status" value="1"/>
</dbReference>
<evidence type="ECO:0000259" key="2">
    <source>
        <dbReference type="PROSITE" id="PS50106"/>
    </source>
</evidence>
<accession>A0A6P8KH27</accession>
<dbReference type="RefSeq" id="XP_033168248.1">
    <property type="nucleotide sequence ID" value="XM_033312357.1"/>
</dbReference>
<name>A0A6P8KH27_DROMA</name>
<evidence type="ECO:0000313" key="4">
    <source>
        <dbReference type="RefSeq" id="XP_033168248.1"/>
    </source>
</evidence>
<dbReference type="InterPro" id="IPR001478">
    <property type="entry name" value="PDZ"/>
</dbReference>
<feature type="region of interest" description="Disordered" evidence="1">
    <location>
        <begin position="520"/>
        <end position="560"/>
    </location>
</feature>
<keyword evidence="3" id="KW-1185">Reference proteome</keyword>
<dbReference type="InterPro" id="IPR051971">
    <property type="entry name" value="E3_ubiquitin-PDZ_ligase"/>
</dbReference>
<feature type="region of interest" description="Disordered" evidence="1">
    <location>
        <begin position="743"/>
        <end position="766"/>
    </location>
</feature>
<dbReference type="InterPro" id="IPR036034">
    <property type="entry name" value="PDZ_sf"/>
</dbReference>
<dbReference type="Gene3D" id="2.30.42.10">
    <property type="match status" value="1"/>
</dbReference>
<dbReference type="PANTHER" id="PTHR15545">
    <property type="entry name" value="PDZ DOMAIN CONTAINING RING FINGER PROTEIN 3, 4"/>
    <property type="match status" value="1"/>
</dbReference>
<feature type="compositionally biased region" description="Basic and acidic residues" evidence="1">
    <location>
        <begin position="743"/>
        <end position="754"/>
    </location>
</feature>
<evidence type="ECO:0000313" key="3">
    <source>
        <dbReference type="Proteomes" id="UP000515162"/>
    </source>
</evidence>
<protein>
    <submittedName>
        <fullName evidence="4">Slo-interacting protein 1 isoform X1</fullName>
    </submittedName>
</protein>
<dbReference type="SUPFAM" id="SSF50156">
    <property type="entry name" value="PDZ domain-like"/>
    <property type="match status" value="1"/>
</dbReference>
<sequence length="766" mass="85798">MSIADVEYEYVVLKINGYDISHLSRYEAVQKFLQAKETLVVEIRRQKHNALDLELKQGSNAKISKVDKPEELSVLTDKSAEATITAASASQEISCPSSPSLKEIDTKTPVVLTLRARSHEDRLGSLQAESKETQTQSVVRMDVLKDNDLVKTITDNFIEHEHHLFEQCLEPEIDIEEVTLVKGVEHSSSNQIGLIVTSSELQQSSTDTDKLRNVLEQSEDVFISGVQPESIAYRDGRLRQGDQILRINGLDVKNQEELETQIAGSSTSVTLLVSRIIYPEDDDDEDIHFEYANTFLPDDYTNVVDKLDKVLLTHVQSLEELSHESAMQSDKCYHIPEKNSSDSNVKISSLAKNIIEQSTKSCSKIKLRPNAGLNYRTKINQPLSQEEVHLQYEYDESEHIYETIPEDSESEPVYCSPYQRSNKTSIGCCASPIASKPAESLETTMQQQTQRVAQWLGLKPQATYQKPRQTLVGRPPPLKLVQQPACSRVFTLRSTLTNTSASSSSGVAYSSYGQNNVVTGNAAAPGEEVDNSSSAYNTGGSNNSASPHQNTTNPDEGIATGRKLDSTVIDSPNDHLDSPGVSSMLLLPFGKSGRIGLCSSNLPTAYVSERYTNVGSENEIHPLKSDIEILRVKQTDDSYSHCPQFNAPNLSSYHFVSSQEVANRCHISTSIQKNETLLNGESAEDIPMVWKVKRRPDGTRYIVKRPVRNRPQVAFRKNMRCNEVTTTEEDTISEVKIGRYWTKEERKRHIERAREKRHHQTQPQQQ</sequence>
<gene>
    <name evidence="4" type="primary">LOC117146310</name>
</gene>
<feature type="domain" description="PDZ" evidence="2">
    <location>
        <begin position="177"/>
        <end position="277"/>
    </location>
</feature>
<dbReference type="PANTHER" id="PTHR15545:SF8">
    <property type="entry name" value="SLO-INTERACTING PROTEIN 1"/>
    <property type="match status" value="1"/>
</dbReference>
<dbReference type="AlphaFoldDB" id="A0A6P8KH27"/>
<dbReference type="CTD" id="43809"/>
<dbReference type="GeneID" id="117146310"/>
<evidence type="ECO:0000256" key="1">
    <source>
        <dbReference type="SAM" id="MobiDB-lite"/>
    </source>
</evidence>
<dbReference type="PROSITE" id="PS50106">
    <property type="entry name" value="PDZ"/>
    <property type="match status" value="1"/>
</dbReference>
<feature type="compositionally biased region" description="Polar residues" evidence="1">
    <location>
        <begin position="531"/>
        <end position="554"/>
    </location>
</feature>